<dbReference type="eggNOG" id="ENOG502S5YH">
    <property type="taxonomic scope" value="Eukaryota"/>
</dbReference>
<feature type="domain" description="YEATS" evidence="4">
    <location>
        <begin position="370"/>
        <end position="546"/>
    </location>
</feature>
<accession>A8NT42</accession>
<dbReference type="InterPro" id="IPR058706">
    <property type="entry name" value="zf-C2H2_AHC1-like"/>
</dbReference>
<dbReference type="InParanoid" id="A8NT42"/>
<feature type="region of interest" description="Disordered" evidence="3">
    <location>
        <begin position="869"/>
        <end position="888"/>
    </location>
</feature>
<sequence>MTVSKRMRLDSPSFDVHDAVPEILADIDTEIALRGRLEETLQGRIQWALSMQSALRAGRTQKSASDAQGGSQNLQKLATDTLVNVELPSSILFATAPKPAPAAQPTAPAPYRRPAPRPKPFGHRSKGSFLFVNAQTIGAGYGANGPQYLLLKCPICSRTAFSSLQGLLNHARITHSIEYGTHDACIKACAVEDPSINLDDGIEVGLGPSGVLPGLQTLFQRAVGVELPVLLPDATTKQESDQATADSAENVHPEPSTLAQTLGIHDETAALAPFLGKEARRREIRVYDEDTHVDIGSYGNTSKERPAKAGAWRMTFAQRNVAVLDGINPDMEVDHEQEKEPEATPFKDSTNMETHSPRGQAELVNLPSSSGSRFHFTARISISDRNLFVAPGLPSSFTPITSASLFLTCSCAEKRACPSHTHKWMIGVENPSYAIPLSSVLKYIKVTPLCEPEDFELSVDTADKPPYAIVGTARKPFLARVELVFNDVLNTVDSGKEPESQPNLEQRMVLEHWVDLDQFRTSGVVLGEEQLVDAELDRRTEVKPAVVHSASLSSKDLWKNTHLDSGSTPSSAKDTDVSPAYSILLELVRQYPLTSHNKDQAECVPYRLVSSRARFKNLVAGRQQAIKWARARAIKEAFECALEEAQMTCPSISTAELFLWLQEKEQAPGVENAHTVESEDPIRKGRKATDQAHEGWCGFCGLELVLHQPLERPIKQEENEGRLGECLLRANDTRSPCDMYRNVLLPGINDMVLFRRRKEIEQLSGKGQPLLQLSSAQNIHRQLVQSVDPGLISLVKDVLSDMGLSTFQTTDPHSTQYPIDGYGSRRSDVEASIAPHALIALALKCFLQDTVRQGVSQALKEKTVALQQLASGSRRGSKKGELPPSLLTPHHILAGNGLAEGRL</sequence>
<proteinExistence type="predicted"/>
<dbReference type="KEGG" id="cci:CC1G_10934"/>
<dbReference type="InterPro" id="IPR055129">
    <property type="entry name" value="YEATS_dom"/>
</dbReference>
<keyword evidence="6" id="KW-1185">Reference proteome</keyword>
<dbReference type="Proteomes" id="UP000001861">
    <property type="component" value="Unassembled WGS sequence"/>
</dbReference>
<feature type="compositionally biased region" description="Pro residues" evidence="3">
    <location>
        <begin position="98"/>
        <end position="113"/>
    </location>
</feature>
<dbReference type="VEuPathDB" id="FungiDB:CC1G_10934"/>
<evidence type="ECO:0000256" key="1">
    <source>
        <dbReference type="ARBA" id="ARBA00023242"/>
    </source>
</evidence>
<dbReference type="AlphaFoldDB" id="A8NT42"/>
<dbReference type="Gene3D" id="2.60.40.1970">
    <property type="entry name" value="YEATS domain"/>
    <property type="match status" value="1"/>
</dbReference>
<feature type="compositionally biased region" description="Basic and acidic residues" evidence="3">
    <location>
        <begin position="333"/>
        <end position="342"/>
    </location>
</feature>
<dbReference type="GO" id="GO:0005634">
    <property type="term" value="C:nucleus"/>
    <property type="evidence" value="ECO:0007669"/>
    <property type="project" value="UniProtKB-SubCell"/>
</dbReference>
<dbReference type="GeneID" id="6012693"/>
<feature type="region of interest" description="Disordered" evidence="3">
    <location>
        <begin position="333"/>
        <end position="357"/>
    </location>
</feature>
<dbReference type="InterPro" id="IPR038704">
    <property type="entry name" value="YEAST_sf"/>
</dbReference>
<reference evidence="5 6" key="1">
    <citation type="journal article" date="2010" name="Proc. Natl. Acad. Sci. U.S.A.">
        <title>Insights into evolution of multicellular fungi from the assembled chromosomes of the mushroom Coprinopsis cinerea (Coprinus cinereus).</title>
        <authorList>
            <person name="Stajich J.E."/>
            <person name="Wilke S.K."/>
            <person name="Ahren D."/>
            <person name="Au C.H."/>
            <person name="Birren B.W."/>
            <person name="Borodovsky M."/>
            <person name="Burns C."/>
            <person name="Canback B."/>
            <person name="Casselton L.A."/>
            <person name="Cheng C.K."/>
            <person name="Deng J."/>
            <person name="Dietrich F.S."/>
            <person name="Fargo D.C."/>
            <person name="Farman M.L."/>
            <person name="Gathman A.C."/>
            <person name="Goldberg J."/>
            <person name="Guigo R."/>
            <person name="Hoegger P.J."/>
            <person name="Hooker J.B."/>
            <person name="Huggins A."/>
            <person name="James T.Y."/>
            <person name="Kamada T."/>
            <person name="Kilaru S."/>
            <person name="Kodira C."/>
            <person name="Kues U."/>
            <person name="Kupfer D."/>
            <person name="Kwan H.S."/>
            <person name="Lomsadze A."/>
            <person name="Li W."/>
            <person name="Lilly W.W."/>
            <person name="Ma L.J."/>
            <person name="Mackey A.J."/>
            <person name="Manning G."/>
            <person name="Martin F."/>
            <person name="Muraguchi H."/>
            <person name="Natvig D.O."/>
            <person name="Palmerini H."/>
            <person name="Ramesh M.A."/>
            <person name="Rehmeyer C.J."/>
            <person name="Roe B.A."/>
            <person name="Shenoy N."/>
            <person name="Stanke M."/>
            <person name="Ter-Hovhannisyan V."/>
            <person name="Tunlid A."/>
            <person name="Velagapudi R."/>
            <person name="Vision T.J."/>
            <person name="Zeng Q."/>
            <person name="Zolan M.E."/>
            <person name="Pukkila P.J."/>
        </authorList>
    </citation>
    <scope>NUCLEOTIDE SEQUENCE [LARGE SCALE GENOMIC DNA]</scope>
    <source>
        <strain evidence="6">Okayama-7 / 130 / ATCC MYA-4618 / FGSC 9003</strain>
    </source>
</reference>
<evidence type="ECO:0000256" key="3">
    <source>
        <dbReference type="SAM" id="MobiDB-lite"/>
    </source>
</evidence>
<comment type="caution">
    <text evidence="5">The sequence shown here is derived from an EMBL/GenBank/DDBJ whole genome shotgun (WGS) entry which is preliminary data.</text>
</comment>
<evidence type="ECO:0000256" key="2">
    <source>
        <dbReference type="PROSITE-ProRule" id="PRU00376"/>
    </source>
</evidence>
<dbReference type="Pfam" id="PF22951">
    <property type="entry name" value="3HBD"/>
    <property type="match status" value="1"/>
</dbReference>
<gene>
    <name evidence="5" type="ORF">CC1G_10934</name>
</gene>
<keyword evidence="1 2" id="KW-0539">Nucleus</keyword>
<feature type="compositionally biased region" description="Basic residues" evidence="3">
    <location>
        <begin position="114"/>
        <end position="123"/>
    </location>
</feature>
<dbReference type="EMBL" id="AACS02000004">
    <property type="protein sequence ID" value="EAU85662.1"/>
    <property type="molecule type" value="Genomic_DNA"/>
</dbReference>
<dbReference type="STRING" id="240176.A8NT42"/>
<dbReference type="InterPro" id="IPR055127">
    <property type="entry name" value="YEATS2_3HBD"/>
</dbReference>
<evidence type="ECO:0000313" key="5">
    <source>
        <dbReference type="EMBL" id="EAU85662.1"/>
    </source>
</evidence>
<protein>
    <recommendedName>
        <fullName evidence="4">YEATS domain-containing protein</fullName>
    </recommendedName>
</protein>
<comment type="subcellular location">
    <subcellularLocation>
        <location evidence="2">Nucleus</location>
    </subcellularLocation>
</comment>
<dbReference type="OrthoDB" id="1741717at2759"/>
<dbReference type="PROSITE" id="PS51037">
    <property type="entry name" value="YEATS"/>
    <property type="match status" value="1"/>
</dbReference>
<dbReference type="OMA" id="HTHRWRL"/>
<dbReference type="Pfam" id="PF25909">
    <property type="entry name" value="zf-C2H2_AHC1"/>
    <property type="match status" value="1"/>
</dbReference>
<evidence type="ECO:0000313" key="6">
    <source>
        <dbReference type="Proteomes" id="UP000001861"/>
    </source>
</evidence>
<name>A8NT42_COPC7</name>
<organism evidence="5 6">
    <name type="scientific">Coprinopsis cinerea (strain Okayama-7 / 130 / ATCC MYA-4618 / FGSC 9003)</name>
    <name type="common">Inky cap fungus</name>
    <name type="synonym">Hormographiella aspergillata</name>
    <dbReference type="NCBI Taxonomy" id="240176"/>
    <lineage>
        <taxon>Eukaryota</taxon>
        <taxon>Fungi</taxon>
        <taxon>Dikarya</taxon>
        <taxon>Basidiomycota</taxon>
        <taxon>Agaricomycotina</taxon>
        <taxon>Agaricomycetes</taxon>
        <taxon>Agaricomycetidae</taxon>
        <taxon>Agaricales</taxon>
        <taxon>Agaricineae</taxon>
        <taxon>Psathyrellaceae</taxon>
        <taxon>Coprinopsis</taxon>
    </lineage>
</organism>
<feature type="region of interest" description="Disordered" evidence="3">
    <location>
        <begin position="97"/>
        <end position="123"/>
    </location>
</feature>
<dbReference type="RefSeq" id="XP_001836153.1">
    <property type="nucleotide sequence ID" value="XM_001836101.1"/>
</dbReference>
<evidence type="ECO:0000259" key="4">
    <source>
        <dbReference type="PROSITE" id="PS51037"/>
    </source>
</evidence>